<dbReference type="InterPro" id="IPR006311">
    <property type="entry name" value="TAT_signal"/>
</dbReference>
<dbReference type="PANTHER" id="PTHR30040">
    <property type="entry name" value="THIAMINE BIOSYNTHESIS LIPOPROTEIN APBE"/>
    <property type="match status" value="1"/>
</dbReference>
<dbReference type="PIRSF" id="PIRSF006268">
    <property type="entry name" value="ApbE"/>
    <property type="match status" value="1"/>
</dbReference>
<comment type="catalytic activity">
    <reaction evidence="10 11">
        <text>L-threonyl-[protein] + FAD = FMN-L-threonyl-[protein] + AMP + H(+)</text>
        <dbReference type="Rhea" id="RHEA:36847"/>
        <dbReference type="Rhea" id="RHEA-COMP:11060"/>
        <dbReference type="Rhea" id="RHEA-COMP:11061"/>
        <dbReference type="ChEBI" id="CHEBI:15378"/>
        <dbReference type="ChEBI" id="CHEBI:30013"/>
        <dbReference type="ChEBI" id="CHEBI:57692"/>
        <dbReference type="ChEBI" id="CHEBI:74257"/>
        <dbReference type="ChEBI" id="CHEBI:456215"/>
        <dbReference type="EC" id="2.7.1.180"/>
    </reaction>
</comment>
<proteinExistence type="inferred from homology"/>
<dbReference type="Gene3D" id="3.10.520.10">
    <property type="entry name" value="ApbE-like domains"/>
    <property type="match status" value="1"/>
</dbReference>
<evidence type="ECO:0000256" key="6">
    <source>
        <dbReference type="ARBA" id="ARBA00022723"/>
    </source>
</evidence>
<comment type="similarity">
    <text evidence="11">Belongs to the ApbE family.</text>
</comment>
<dbReference type="Proteomes" id="UP001139104">
    <property type="component" value="Unassembled WGS sequence"/>
</dbReference>
<evidence type="ECO:0000256" key="9">
    <source>
        <dbReference type="ARBA" id="ARBA00031306"/>
    </source>
</evidence>
<keyword evidence="7 11" id="KW-0274">FAD</keyword>
<accession>A0ABS9Z282</accession>
<evidence type="ECO:0000256" key="7">
    <source>
        <dbReference type="ARBA" id="ARBA00022827"/>
    </source>
</evidence>
<sequence>MMRSTRRRFIAIAAAAGGLPLLPFAAGWGAPSKNPLLRFWSGAALGADASMQIHHPDPAVADRLIAASLAEVGRLEKQLSLYRPDSAISRLNRDGVLDDPPFDLLRALAESLRYGEITGGAFDVTVQPLWNLYAAHFSQPNPSPNGPSQRELAAAVARIGQDALDVTESRISLTRPAMSVTLNGIGEGYVTDRVVELLRAGGVEHAMVNMGEIYALGARPAGGSWSVGLEDPRAPTKITEEVALQDRALATSAGYGTTFDPAGRFNHLFDPRSGHTSWRWLSVSVEAATATEADALSTAFSLMPEEATAPIVRKLGLTAHFIRPDGSRLTQRA</sequence>
<evidence type="ECO:0000313" key="12">
    <source>
        <dbReference type="EMBL" id="MCI4681779.1"/>
    </source>
</evidence>
<evidence type="ECO:0000256" key="4">
    <source>
        <dbReference type="ARBA" id="ARBA00022630"/>
    </source>
</evidence>
<keyword evidence="5 11" id="KW-0808">Transferase</keyword>
<protein>
    <recommendedName>
        <fullName evidence="3 11">FAD:protein FMN transferase</fullName>
        <ecNumber evidence="2 11">2.7.1.180</ecNumber>
    </recommendedName>
    <alternativeName>
        <fullName evidence="9 11">Flavin transferase</fullName>
    </alternativeName>
</protein>
<evidence type="ECO:0000256" key="11">
    <source>
        <dbReference type="PIRNR" id="PIRNR006268"/>
    </source>
</evidence>
<name>A0ABS9Z282_9HYPH</name>
<keyword evidence="8 11" id="KW-0460">Magnesium</keyword>
<evidence type="ECO:0000256" key="1">
    <source>
        <dbReference type="ARBA" id="ARBA00001946"/>
    </source>
</evidence>
<dbReference type="RefSeq" id="WP_243065824.1">
    <property type="nucleotide sequence ID" value="NZ_JAIVFK010000003.1"/>
</dbReference>
<comment type="cofactor">
    <cofactor evidence="1">
        <name>Mg(2+)</name>
        <dbReference type="ChEBI" id="CHEBI:18420"/>
    </cofactor>
</comment>
<dbReference type="GO" id="GO:0016740">
    <property type="term" value="F:transferase activity"/>
    <property type="evidence" value="ECO:0007669"/>
    <property type="project" value="UniProtKB-KW"/>
</dbReference>
<evidence type="ECO:0000256" key="8">
    <source>
        <dbReference type="ARBA" id="ARBA00022842"/>
    </source>
</evidence>
<dbReference type="SUPFAM" id="SSF143631">
    <property type="entry name" value="ApbE-like"/>
    <property type="match status" value="1"/>
</dbReference>
<evidence type="ECO:0000256" key="10">
    <source>
        <dbReference type="ARBA" id="ARBA00048540"/>
    </source>
</evidence>
<reference evidence="12" key="1">
    <citation type="journal article" date="2022" name="ISME J.">
        <title>Identification of active gaseous-alkane degraders at natural gas seeps.</title>
        <authorList>
            <person name="Farhan Ul Haque M."/>
            <person name="Hernandez M."/>
            <person name="Crombie A.T."/>
            <person name="Murrell J.C."/>
        </authorList>
    </citation>
    <scope>NUCLEOTIDE SEQUENCE</scope>
    <source>
        <strain evidence="12">PC2</strain>
    </source>
</reference>
<dbReference type="InterPro" id="IPR024932">
    <property type="entry name" value="ApbE"/>
</dbReference>
<evidence type="ECO:0000256" key="3">
    <source>
        <dbReference type="ARBA" id="ARBA00016337"/>
    </source>
</evidence>
<evidence type="ECO:0000313" key="13">
    <source>
        <dbReference type="Proteomes" id="UP001139104"/>
    </source>
</evidence>
<organism evidence="12 13">
    <name type="scientific">Candidatus Rhodoblastus alkanivorans</name>
    <dbReference type="NCBI Taxonomy" id="2954117"/>
    <lineage>
        <taxon>Bacteria</taxon>
        <taxon>Pseudomonadati</taxon>
        <taxon>Pseudomonadota</taxon>
        <taxon>Alphaproteobacteria</taxon>
        <taxon>Hyphomicrobiales</taxon>
        <taxon>Rhodoblastaceae</taxon>
        <taxon>Rhodoblastus</taxon>
    </lineage>
</organism>
<evidence type="ECO:0000256" key="2">
    <source>
        <dbReference type="ARBA" id="ARBA00011955"/>
    </source>
</evidence>
<dbReference type="Pfam" id="PF02424">
    <property type="entry name" value="ApbE"/>
    <property type="match status" value="1"/>
</dbReference>
<evidence type="ECO:0000256" key="5">
    <source>
        <dbReference type="ARBA" id="ARBA00022679"/>
    </source>
</evidence>
<dbReference type="EMBL" id="JAIVFP010000001">
    <property type="protein sequence ID" value="MCI4681779.1"/>
    <property type="molecule type" value="Genomic_DNA"/>
</dbReference>
<dbReference type="InterPro" id="IPR003374">
    <property type="entry name" value="ApbE-like_sf"/>
</dbReference>
<dbReference type="PROSITE" id="PS51318">
    <property type="entry name" value="TAT"/>
    <property type="match status" value="1"/>
</dbReference>
<keyword evidence="4 11" id="KW-0285">Flavoprotein</keyword>
<keyword evidence="13" id="KW-1185">Reference proteome</keyword>
<keyword evidence="6 11" id="KW-0479">Metal-binding</keyword>
<comment type="caution">
    <text evidence="12">The sequence shown here is derived from an EMBL/GenBank/DDBJ whole genome shotgun (WGS) entry which is preliminary data.</text>
</comment>
<gene>
    <name evidence="12" type="ORF">K2U94_03205</name>
</gene>
<dbReference type="EC" id="2.7.1.180" evidence="2 11"/>
<dbReference type="PANTHER" id="PTHR30040:SF2">
    <property type="entry name" value="FAD:PROTEIN FMN TRANSFERASE"/>
    <property type="match status" value="1"/>
</dbReference>